<evidence type="ECO:0000256" key="2">
    <source>
        <dbReference type="ARBA" id="ARBA00023008"/>
    </source>
</evidence>
<dbReference type="PANTHER" id="PTHR11474:SF126">
    <property type="entry name" value="TYROSINASE-LIKE PROTEIN TYR-1-RELATED"/>
    <property type="match status" value="1"/>
</dbReference>
<protein>
    <recommendedName>
        <fullName evidence="4">Tyrosinase copper-binding domain-containing protein</fullName>
    </recommendedName>
</protein>
<feature type="chain" id="PRO_5046582493" description="Tyrosinase copper-binding domain-containing protein" evidence="3">
    <location>
        <begin position="22"/>
        <end position="342"/>
    </location>
</feature>
<dbReference type="Proteomes" id="UP001578633">
    <property type="component" value="Chromosome 1"/>
</dbReference>
<reference evidence="5 6" key="1">
    <citation type="submission" date="2024-09" db="EMBL/GenBank/DDBJ databases">
        <title>T2T genomes of carrot and Alternaria dauci and their utility for understanding host-pathogen interaction during carrot leaf blight disease.</title>
        <authorList>
            <person name="Liu W."/>
            <person name="Xu S."/>
            <person name="Ou C."/>
            <person name="Liu X."/>
            <person name="Zhuang F."/>
            <person name="Deng X.W."/>
        </authorList>
    </citation>
    <scope>NUCLEOTIDE SEQUENCE [LARGE SCALE GENOMIC DNA]</scope>
    <source>
        <strain evidence="5 6">A2016</strain>
    </source>
</reference>
<dbReference type="InterPro" id="IPR002227">
    <property type="entry name" value="Tyrosinase_Cu-bd"/>
</dbReference>
<proteinExistence type="predicted"/>
<keyword evidence="2" id="KW-0186">Copper</keyword>
<keyword evidence="3" id="KW-0732">Signal</keyword>
<evidence type="ECO:0000313" key="5">
    <source>
        <dbReference type="EMBL" id="KAL1801727.1"/>
    </source>
</evidence>
<dbReference type="Pfam" id="PF00264">
    <property type="entry name" value="Tyrosinase"/>
    <property type="match status" value="1"/>
</dbReference>
<evidence type="ECO:0000256" key="3">
    <source>
        <dbReference type="SAM" id="SignalP"/>
    </source>
</evidence>
<dbReference type="PANTHER" id="PTHR11474">
    <property type="entry name" value="TYROSINASE FAMILY MEMBER"/>
    <property type="match status" value="1"/>
</dbReference>
<dbReference type="InterPro" id="IPR008922">
    <property type="entry name" value="Di-copper_centre_dom_sf"/>
</dbReference>
<dbReference type="GeneID" id="96082391"/>
<evidence type="ECO:0000256" key="1">
    <source>
        <dbReference type="ARBA" id="ARBA00022723"/>
    </source>
</evidence>
<dbReference type="PRINTS" id="PR00092">
    <property type="entry name" value="TYROSINASE"/>
</dbReference>
<keyword evidence="6" id="KW-1185">Reference proteome</keyword>
<dbReference type="SUPFAM" id="SSF48056">
    <property type="entry name" value="Di-copper centre-containing domain"/>
    <property type="match status" value="1"/>
</dbReference>
<feature type="domain" description="Tyrosinase copper-binding" evidence="4">
    <location>
        <begin position="71"/>
        <end position="286"/>
    </location>
</feature>
<dbReference type="InterPro" id="IPR050316">
    <property type="entry name" value="Tyrosinase/Hemocyanin"/>
</dbReference>
<evidence type="ECO:0000313" key="6">
    <source>
        <dbReference type="Proteomes" id="UP001578633"/>
    </source>
</evidence>
<organism evidence="5 6">
    <name type="scientific">Alternaria dauci</name>
    <dbReference type="NCBI Taxonomy" id="48095"/>
    <lineage>
        <taxon>Eukaryota</taxon>
        <taxon>Fungi</taxon>
        <taxon>Dikarya</taxon>
        <taxon>Ascomycota</taxon>
        <taxon>Pezizomycotina</taxon>
        <taxon>Dothideomycetes</taxon>
        <taxon>Pleosporomycetidae</taxon>
        <taxon>Pleosporales</taxon>
        <taxon>Pleosporineae</taxon>
        <taxon>Pleosporaceae</taxon>
        <taxon>Alternaria</taxon>
        <taxon>Alternaria sect. Porri</taxon>
    </lineage>
</organism>
<keyword evidence="1" id="KW-0479">Metal-binding</keyword>
<gene>
    <name evidence="5" type="ORF">ACET3X_002069</name>
</gene>
<sequence length="342" mass="38283">MVKLQLIVSSLCLASLSITAALPTTNSAACTNPIKRLEWRQLSDPQKRNYINAVLCLTTKKAKSGIPGTINRFDDFQAIHVDQNDHIHFVGHFLQWHRYFIATCEKTLREDCGYTGAQPYWDYTLDAEPQNPTSTRPYDSEIFQPDTGFGGNGVKVEPTPEQNFLNLTGGTGGGCVQTGPFTADKFMVNYPGPPSCLRRDFMPTLLNTWADPKLEKAQLEAPDFVTFDRTMQGSKTTFAPNIHGSGHFGVGGVLGQAGDPANSPAEPLFYLHHANLDRIYWQWQQRDLQVRLREVGGPVFAEDYFGKNVTLDFEINIGALAPSRRLEDLMHIQRGPFCYTYE</sequence>
<feature type="signal peptide" evidence="3">
    <location>
        <begin position="1"/>
        <end position="21"/>
    </location>
</feature>
<dbReference type="RefSeq" id="XP_069312311.1">
    <property type="nucleotide sequence ID" value="XM_069447431.1"/>
</dbReference>
<accession>A0ABR3UZ44</accession>
<name>A0ABR3UZ44_9PLEO</name>
<dbReference type="EMBL" id="JBHGVX010000001">
    <property type="protein sequence ID" value="KAL1801727.1"/>
    <property type="molecule type" value="Genomic_DNA"/>
</dbReference>
<comment type="caution">
    <text evidence="5">The sequence shown here is derived from an EMBL/GenBank/DDBJ whole genome shotgun (WGS) entry which is preliminary data.</text>
</comment>
<dbReference type="Gene3D" id="1.10.1280.10">
    <property type="entry name" value="Di-copper center containing domain from catechol oxidase"/>
    <property type="match status" value="1"/>
</dbReference>
<evidence type="ECO:0000259" key="4">
    <source>
        <dbReference type="Pfam" id="PF00264"/>
    </source>
</evidence>